<evidence type="ECO:0000256" key="4">
    <source>
        <dbReference type="ARBA" id="ARBA00023125"/>
    </source>
</evidence>
<dbReference type="InterPro" id="IPR007627">
    <property type="entry name" value="RNA_pol_sigma70_r2"/>
</dbReference>
<dbReference type="InterPro" id="IPR013249">
    <property type="entry name" value="RNA_pol_sigma70_r4_t2"/>
</dbReference>
<evidence type="ECO:0000256" key="2">
    <source>
        <dbReference type="ARBA" id="ARBA00023015"/>
    </source>
</evidence>
<dbReference type="GO" id="GO:0003677">
    <property type="term" value="F:DNA binding"/>
    <property type="evidence" value="ECO:0007669"/>
    <property type="project" value="UniProtKB-KW"/>
</dbReference>
<evidence type="ECO:0000313" key="7">
    <source>
        <dbReference type="EMBL" id="MBJ7598378.1"/>
    </source>
</evidence>
<gene>
    <name evidence="7" type="ORF">JF922_09875</name>
</gene>
<protein>
    <submittedName>
        <fullName evidence="7">RNA polymerase sigma factor</fullName>
    </submittedName>
</protein>
<keyword evidence="4" id="KW-0238">DNA-binding</keyword>
<evidence type="ECO:0000256" key="3">
    <source>
        <dbReference type="ARBA" id="ARBA00023082"/>
    </source>
</evidence>
<sequence>MGSEYRAGVLEDFDRLYEETYPRLFATLVTLLRDRAAAEDCVQEAYLRAFRAWARWRPDAPAEAWLHRIAINVAVSHRRKERLRDATAIFRRPALEEPRPPELTDPDLLAELRALPPKQAAALVLRYVHGYSNREIAQSLGVPERTIASRLAAARGKLQERLAEKDESGTLPARRVSL</sequence>
<dbReference type="CDD" id="cd06171">
    <property type="entry name" value="Sigma70_r4"/>
    <property type="match status" value="1"/>
</dbReference>
<evidence type="ECO:0000256" key="1">
    <source>
        <dbReference type="ARBA" id="ARBA00010641"/>
    </source>
</evidence>
<dbReference type="InterPro" id="IPR013325">
    <property type="entry name" value="RNA_pol_sigma_r2"/>
</dbReference>
<name>A0A934K832_9BACT</name>
<feature type="domain" description="HTH luxR-type" evidence="6">
    <location>
        <begin position="130"/>
        <end position="157"/>
    </location>
</feature>
<evidence type="ECO:0000256" key="5">
    <source>
        <dbReference type="ARBA" id="ARBA00023163"/>
    </source>
</evidence>
<dbReference type="GO" id="GO:0016987">
    <property type="term" value="F:sigma factor activity"/>
    <property type="evidence" value="ECO:0007669"/>
    <property type="project" value="UniProtKB-KW"/>
</dbReference>
<organism evidence="7 8">
    <name type="scientific">Candidatus Nephthysia bennettiae</name>
    <dbReference type="NCBI Taxonomy" id="3127016"/>
    <lineage>
        <taxon>Bacteria</taxon>
        <taxon>Bacillati</taxon>
        <taxon>Candidatus Dormiibacterota</taxon>
        <taxon>Candidatus Dormibacteria</taxon>
        <taxon>Candidatus Dormibacterales</taxon>
        <taxon>Candidatus Dormibacteraceae</taxon>
        <taxon>Candidatus Nephthysia</taxon>
    </lineage>
</organism>
<keyword evidence="3" id="KW-0731">Sigma factor</keyword>
<keyword evidence="5" id="KW-0804">Transcription</keyword>
<accession>A0A934K832</accession>
<dbReference type="AlphaFoldDB" id="A0A934K832"/>
<reference evidence="7" key="1">
    <citation type="submission" date="2020-10" db="EMBL/GenBank/DDBJ databases">
        <title>Ca. Dormibacterota MAGs.</title>
        <authorList>
            <person name="Montgomery K."/>
        </authorList>
    </citation>
    <scope>NUCLEOTIDE SEQUENCE [LARGE SCALE GENOMIC DNA]</scope>
    <source>
        <strain evidence="7">SC8812_S17_10</strain>
    </source>
</reference>
<dbReference type="PANTHER" id="PTHR43133">
    <property type="entry name" value="RNA POLYMERASE ECF-TYPE SIGMA FACTO"/>
    <property type="match status" value="1"/>
</dbReference>
<dbReference type="Gene3D" id="1.10.10.10">
    <property type="entry name" value="Winged helix-like DNA-binding domain superfamily/Winged helix DNA-binding domain"/>
    <property type="match status" value="1"/>
</dbReference>
<dbReference type="Pfam" id="PF08281">
    <property type="entry name" value="Sigma70_r4_2"/>
    <property type="match status" value="1"/>
</dbReference>
<dbReference type="PANTHER" id="PTHR43133:SF50">
    <property type="entry name" value="ECF RNA POLYMERASE SIGMA FACTOR SIGM"/>
    <property type="match status" value="1"/>
</dbReference>
<evidence type="ECO:0000313" key="8">
    <source>
        <dbReference type="Proteomes" id="UP000612893"/>
    </source>
</evidence>
<dbReference type="RefSeq" id="WP_338201319.1">
    <property type="nucleotide sequence ID" value="NZ_JAEKNR010000105.1"/>
</dbReference>
<dbReference type="PROSITE" id="PS00622">
    <property type="entry name" value="HTH_LUXR_1"/>
    <property type="match status" value="1"/>
</dbReference>
<dbReference type="Proteomes" id="UP000612893">
    <property type="component" value="Unassembled WGS sequence"/>
</dbReference>
<dbReference type="Pfam" id="PF04542">
    <property type="entry name" value="Sigma70_r2"/>
    <property type="match status" value="1"/>
</dbReference>
<dbReference type="InterPro" id="IPR014284">
    <property type="entry name" value="RNA_pol_sigma-70_dom"/>
</dbReference>
<dbReference type="InterPro" id="IPR036388">
    <property type="entry name" value="WH-like_DNA-bd_sf"/>
</dbReference>
<comment type="similarity">
    <text evidence="1">Belongs to the sigma-70 factor family. ECF subfamily.</text>
</comment>
<proteinExistence type="inferred from homology"/>
<dbReference type="EMBL" id="JAEKNR010000105">
    <property type="protein sequence ID" value="MBJ7598378.1"/>
    <property type="molecule type" value="Genomic_DNA"/>
</dbReference>
<dbReference type="InterPro" id="IPR013324">
    <property type="entry name" value="RNA_pol_sigma_r3/r4-like"/>
</dbReference>
<keyword evidence="2" id="KW-0805">Transcription regulation</keyword>
<dbReference type="SUPFAM" id="SSF88946">
    <property type="entry name" value="Sigma2 domain of RNA polymerase sigma factors"/>
    <property type="match status" value="1"/>
</dbReference>
<dbReference type="SUPFAM" id="SSF88659">
    <property type="entry name" value="Sigma3 and sigma4 domains of RNA polymerase sigma factors"/>
    <property type="match status" value="1"/>
</dbReference>
<comment type="caution">
    <text evidence="7">The sequence shown here is derived from an EMBL/GenBank/DDBJ whole genome shotgun (WGS) entry which is preliminary data.</text>
</comment>
<dbReference type="NCBIfam" id="TIGR02937">
    <property type="entry name" value="sigma70-ECF"/>
    <property type="match status" value="1"/>
</dbReference>
<keyword evidence="8" id="KW-1185">Reference proteome</keyword>
<dbReference type="Gene3D" id="1.10.1740.10">
    <property type="match status" value="1"/>
</dbReference>
<dbReference type="InterPro" id="IPR000792">
    <property type="entry name" value="Tscrpt_reg_LuxR_C"/>
</dbReference>
<dbReference type="InterPro" id="IPR039425">
    <property type="entry name" value="RNA_pol_sigma-70-like"/>
</dbReference>
<evidence type="ECO:0000259" key="6">
    <source>
        <dbReference type="PROSITE" id="PS00622"/>
    </source>
</evidence>